<gene>
    <name evidence="4" type="ORF">LCGC14_0533840</name>
</gene>
<dbReference type="InterPro" id="IPR050570">
    <property type="entry name" value="Cell_wall_metabolism_enzyme"/>
</dbReference>
<dbReference type="SUPFAM" id="SSF51261">
    <property type="entry name" value="Duplicated hybrid motif"/>
    <property type="match status" value="1"/>
</dbReference>
<feature type="domain" description="M23ase beta-sheet core" evidence="3">
    <location>
        <begin position="269"/>
        <end position="363"/>
    </location>
</feature>
<comment type="caution">
    <text evidence="4">The sequence shown here is derived from an EMBL/GenBank/DDBJ whole genome shotgun (WGS) entry which is preliminary data.</text>
</comment>
<evidence type="ECO:0000313" key="4">
    <source>
        <dbReference type="EMBL" id="KKN60261.1"/>
    </source>
</evidence>
<organism evidence="4">
    <name type="scientific">marine sediment metagenome</name>
    <dbReference type="NCBI Taxonomy" id="412755"/>
    <lineage>
        <taxon>unclassified sequences</taxon>
        <taxon>metagenomes</taxon>
        <taxon>ecological metagenomes</taxon>
    </lineage>
</organism>
<dbReference type="CDD" id="cd12797">
    <property type="entry name" value="M23_peptidase"/>
    <property type="match status" value="1"/>
</dbReference>
<feature type="compositionally biased region" description="Low complexity" evidence="1">
    <location>
        <begin position="232"/>
        <end position="242"/>
    </location>
</feature>
<dbReference type="Gene3D" id="2.70.70.10">
    <property type="entry name" value="Glucose Permease (Domain IIA)"/>
    <property type="match status" value="1"/>
</dbReference>
<name>A0A0F9UGC2_9ZZZZ</name>
<evidence type="ECO:0000256" key="1">
    <source>
        <dbReference type="SAM" id="MobiDB-lite"/>
    </source>
</evidence>
<feature type="region of interest" description="Disordered" evidence="1">
    <location>
        <begin position="215"/>
        <end position="245"/>
    </location>
</feature>
<dbReference type="InterPro" id="IPR016047">
    <property type="entry name" value="M23ase_b-sheet_dom"/>
</dbReference>
<feature type="transmembrane region" description="Helical" evidence="2">
    <location>
        <begin position="31"/>
        <end position="49"/>
    </location>
</feature>
<dbReference type="EMBL" id="LAZR01000701">
    <property type="protein sequence ID" value="KKN60261.1"/>
    <property type="molecule type" value="Genomic_DNA"/>
</dbReference>
<protein>
    <recommendedName>
        <fullName evidence="3">M23ase beta-sheet core domain-containing protein</fullName>
    </recommendedName>
</protein>
<keyword evidence="2" id="KW-0812">Transmembrane</keyword>
<dbReference type="Gene3D" id="6.10.250.3150">
    <property type="match status" value="1"/>
</dbReference>
<dbReference type="GO" id="GO:0004222">
    <property type="term" value="F:metalloendopeptidase activity"/>
    <property type="evidence" value="ECO:0007669"/>
    <property type="project" value="TreeGrafter"/>
</dbReference>
<accession>A0A0F9UGC2</accession>
<keyword evidence="2" id="KW-0472">Membrane</keyword>
<sequence length="371" mass="40400">MVVTLTYPRSYGKKRLVCTNNKGVKIITKRALILANIILILTLVNPTIAESPFKRAKAVKSEINGMRKDLSKAFQAYEDSKIKLEKLHRAVSNNTAKLQRATVDLKRSETILSKRINSLYRYGHVSFFDIIFEASTFNEMLVNMDFLIRVGKKDTVVIQKVKRLKAEITTAQKHLNADRASQRVNVKNLKEKKGYIDTKLSKAKKKLKGLEKEIKELSKPKPLPSPVQQQITAPSAPPAATSGNYAFPSGSPYGYSNDWGAPRGGGSRRHQGNDILAPMGTPAYAVTGGTIGSSTGGSAGLWITLRGDDGNAYFYMHMQSVTASGHVSAGQQIGTVGNTGNARGGPAHIHFELHPGGGGAVNPYFFLTSIQ</sequence>
<dbReference type="PANTHER" id="PTHR21666">
    <property type="entry name" value="PEPTIDASE-RELATED"/>
    <property type="match status" value="1"/>
</dbReference>
<dbReference type="InterPro" id="IPR011055">
    <property type="entry name" value="Dup_hybrid_motif"/>
</dbReference>
<reference evidence="4" key="1">
    <citation type="journal article" date="2015" name="Nature">
        <title>Complex archaea that bridge the gap between prokaryotes and eukaryotes.</title>
        <authorList>
            <person name="Spang A."/>
            <person name="Saw J.H."/>
            <person name="Jorgensen S.L."/>
            <person name="Zaremba-Niedzwiedzka K."/>
            <person name="Martijn J."/>
            <person name="Lind A.E."/>
            <person name="van Eijk R."/>
            <person name="Schleper C."/>
            <person name="Guy L."/>
            <person name="Ettema T.J."/>
        </authorList>
    </citation>
    <scope>NUCLEOTIDE SEQUENCE</scope>
</reference>
<proteinExistence type="predicted"/>
<keyword evidence="2" id="KW-1133">Transmembrane helix</keyword>
<evidence type="ECO:0000256" key="2">
    <source>
        <dbReference type="SAM" id="Phobius"/>
    </source>
</evidence>
<dbReference type="AlphaFoldDB" id="A0A0F9UGC2"/>
<evidence type="ECO:0000259" key="3">
    <source>
        <dbReference type="Pfam" id="PF01551"/>
    </source>
</evidence>
<dbReference type="PANTHER" id="PTHR21666:SF268">
    <property type="entry name" value="PEPTIDASE M23 DOMAIN-CONTAINING PROTEIN"/>
    <property type="match status" value="1"/>
</dbReference>
<dbReference type="Pfam" id="PF01551">
    <property type="entry name" value="Peptidase_M23"/>
    <property type="match status" value="1"/>
</dbReference>